<dbReference type="KEGG" id="ngr:NAEGRDRAFT_73957"/>
<dbReference type="SUPFAM" id="SSF52540">
    <property type="entry name" value="P-loop containing nucleoside triphosphate hydrolases"/>
    <property type="match status" value="1"/>
</dbReference>
<dbReference type="AlphaFoldDB" id="D2VY36"/>
<evidence type="ECO:0000256" key="1">
    <source>
        <dbReference type="ARBA" id="ARBA00022723"/>
    </source>
</evidence>
<dbReference type="SUPFAM" id="SSF52047">
    <property type="entry name" value="RNI-like"/>
    <property type="match status" value="1"/>
</dbReference>
<keyword evidence="3 5" id="KW-0342">GTP-binding</keyword>
<sequence>MYHDSGFQKCIHEKEIEGNCISEISETVSYFNQRNVLERYMKQRLIPKDYARIYMKTVGIVERTVCGVTCFDTGGQRCERSRWEDLITSSECKHCFVISLSQCNELCYELSDLNRFDDSYRLFQSVLERKEIKRLYVIFTKFEVLREKIRRGYKLSSFFKDFKGNDSDPNEVKDFIIEKFLNLDRESKIAKHFVVDCCFHRESLVGMFNEVVGRPAFDMIDLNFIPTPSEVDKWLDKVDPNWKVNIPTTRFTNLMDAILSKPEIEIIWTARPLKRDEILSVSEFFDLDDILNMRLVCREFNGIMNEGGIRVKKPNLELFMKTPFKYVKFIDLQSCFLTSDIFQHLVKDDRFKSLEYLDLSNNYLLKEEDFEYFFENQQFRNLKILKMDFCNFSNLSAISDCKFPPKLQSLSLNGVKNLNISDLSKLVDNLGNTLTELNVIHSNLDISQIVNSNISKKLKILNYSLVGN</sequence>
<feature type="binding site" evidence="6">
    <location>
        <position position="57"/>
    </location>
    <ligand>
        <name>Mg(2+)</name>
        <dbReference type="ChEBI" id="CHEBI:18420"/>
    </ligand>
</feature>
<dbReference type="STRING" id="5762.D2VY36"/>
<dbReference type="GO" id="GO:0005737">
    <property type="term" value="C:cytoplasm"/>
    <property type="evidence" value="ECO:0007669"/>
    <property type="project" value="TreeGrafter"/>
</dbReference>
<dbReference type="PROSITE" id="PS51450">
    <property type="entry name" value="LRR"/>
    <property type="match status" value="1"/>
</dbReference>
<proteinExistence type="predicted"/>
<evidence type="ECO:0000256" key="4">
    <source>
        <dbReference type="ARBA" id="ARBA00023224"/>
    </source>
</evidence>
<reference evidence="7 8" key="1">
    <citation type="journal article" date="2010" name="Cell">
        <title>The genome of Naegleria gruberi illuminates early eukaryotic versatility.</title>
        <authorList>
            <person name="Fritz-Laylin L.K."/>
            <person name="Prochnik S.E."/>
            <person name="Ginger M.L."/>
            <person name="Dacks J.B."/>
            <person name="Carpenter M.L."/>
            <person name="Field M.C."/>
            <person name="Kuo A."/>
            <person name="Paredez A."/>
            <person name="Chapman J."/>
            <person name="Pham J."/>
            <person name="Shu S."/>
            <person name="Neupane R."/>
            <person name="Cipriano M."/>
            <person name="Mancuso J."/>
            <person name="Tu H."/>
            <person name="Salamov A."/>
            <person name="Lindquist E."/>
            <person name="Shapiro H."/>
            <person name="Lucas S."/>
            <person name="Grigoriev I.V."/>
            <person name="Cande W.Z."/>
            <person name="Fulton C."/>
            <person name="Rokhsar D.S."/>
            <person name="Dawson S.C."/>
        </authorList>
    </citation>
    <scope>NUCLEOTIDE SEQUENCE [LARGE SCALE GENOMIC DNA]</scope>
    <source>
        <strain evidence="7 8">NEG-M</strain>
    </source>
</reference>
<name>D2VY36_NAEGR</name>
<keyword evidence="4" id="KW-0807">Transducer</keyword>
<dbReference type="eggNOG" id="KOG0085">
    <property type="taxonomic scope" value="Eukaryota"/>
</dbReference>
<dbReference type="GO" id="GO:0031683">
    <property type="term" value="F:G-protein beta/gamma-subunit complex binding"/>
    <property type="evidence" value="ECO:0007669"/>
    <property type="project" value="InterPro"/>
</dbReference>
<organism evidence="8">
    <name type="scientific">Naegleria gruberi</name>
    <name type="common">Amoeba</name>
    <dbReference type="NCBI Taxonomy" id="5762"/>
    <lineage>
        <taxon>Eukaryota</taxon>
        <taxon>Discoba</taxon>
        <taxon>Heterolobosea</taxon>
        <taxon>Tetramitia</taxon>
        <taxon>Eutetramitia</taxon>
        <taxon>Vahlkampfiidae</taxon>
        <taxon>Naegleria</taxon>
    </lineage>
</organism>
<dbReference type="Proteomes" id="UP000006671">
    <property type="component" value="Unassembled WGS sequence"/>
</dbReference>
<evidence type="ECO:0000256" key="6">
    <source>
        <dbReference type="PIRSR" id="PIRSR601019-2"/>
    </source>
</evidence>
<dbReference type="GO" id="GO:0003924">
    <property type="term" value="F:GTPase activity"/>
    <property type="evidence" value="ECO:0007669"/>
    <property type="project" value="InterPro"/>
</dbReference>
<dbReference type="Gene3D" id="3.80.10.10">
    <property type="entry name" value="Ribonuclease Inhibitor"/>
    <property type="match status" value="1"/>
</dbReference>
<dbReference type="PANTHER" id="PTHR10218:SF302">
    <property type="entry name" value="GUANINE NUCLEOTIDE-BINDING PROTEIN ALPHA-5 SUBUNIT"/>
    <property type="match status" value="1"/>
</dbReference>
<dbReference type="InParanoid" id="D2VY36"/>
<dbReference type="FunFam" id="3.40.50.300:FF:000692">
    <property type="entry name" value="Guanine nucleotide-binding protein subunit alpha"/>
    <property type="match status" value="1"/>
</dbReference>
<dbReference type="GO" id="GO:0001664">
    <property type="term" value="F:G protein-coupled receptor binding"/>
    <property type="evidence" value="ECO:0007669"/>
    <property type="project" value="TreeGrafter"/>
</dbReference>
<accession>D2VY36</accession>
<keyword evidence="6" id="KW-0460">Magnesium</keyword>
<keyword evidence="2 5" id="KW-0547">Nucleotide-binding</keyword>
<feature type="binding site" evidence="5">
    <location>
        <begin position="72"/>
        <end position="76"/>
    </location>
    <ligand>
        <name>GTP</name>
        <dbReference type="ChEBI" id="CHEBI:37565"/>
    </ligand>
</feature>
<evidence type="ECO:0000313" key="8">
    <source>
        <dbReference type="Proteomes" id="UP000006671"/>
    </source>
</evidence>
<dbReference type="GO" id="GO:0007188">
    <property type="term" value="P:adenylate cyclase-modulating G protein-coupled receptor signaling pathway"/>
    <property type="evidence" value="ECO:0007669"/>
    <property type="project" value="TreeGrafter"/>
</dbReference>
<dbReference type="EMBL" id="GG738909">
    <property type="protein sequence ID" value="EFC38295.1"/>
    <property type="molecule type" value="Genomic_DNA"/>
</dbReference>
<evidence type="ECO:0000256" key="3">
    <source>
        <dbReference type="ARBA" id="ARBA00023134"/>
    </source>
</evidence>
<evidence type="ECO:0000256" key="2">
    <source>
        <dbReference type="ARBA" id="ARBA00022741"/>
    </source>
</evidence>
<evidence type="ECO:0000256" key="5">
    <source>
        <dbReference type="PIRSR" id="PIRSR601019-1"/>
    </source>
</evidence>
<keyword evidence="8" id="KW-1185">Reference proteome</keyword>
<dbReference type="GO" id="GO:0046872">
    <property type="term" value="F:metal ion binding"/>
    <property type="evidence" value="ECO:0007669"/>
    <property type="project" value="UniProtKB-KW"/>
</dbReference>
<dbReference type="InterPro" id="IPR001019">
    <property type="entry name" value="Gprotein_alpha_su"/>
</dbReference>
<dbReference type="Gene3D" id="3.40.50.300">
    <property type="entry name" value="P-loop containing nucleotide triphosphate hydrolases"/>
    <property type="match status" value="1"/>
</dbReference>
<dbReference type="InterPro" id="IPR027417">
    <property type="entry name" value="P-loop_NTPase"/>
</dbReference>
<dbReference type="RefSeq" id="XP_002671039.1">
    <property type="nucleotide sequence ID" value="XM_002670993.1"/>
</dbReference>
<dbReference type="InterPro" id="IPR032675">
    <property type="entry name" value="LRR_dom_sf"/>
</dbReference>
<dbReference type="GeneID" id="8857811"/>
<dbReference type="PROSITE" id="PS51882">
    <property type="entry name" value="G_ALPHA"/>
    <property type="match status" value="1"/>
</dbReference>
<dbReference type="GO" id="GO:0005834">
    <property type="term" value="C:heterotrimeric G-protein complex"/>
    <property type="evidence" value="ECO:0007669"/>
    <property type="project" value="TreeGrafter"/>
</dbReference>
<dbReference type="OrthoDB" id="5817230at2759"/>
<dbReference type="GO" id="GO:0005525">
    <property type="term" value="F:GTP binding"/>
    <property type="evidence" value="ECO:0007669"/>
    <property type="project" value="UniProtKB-KW"/>
</dbReference>
<keyword evidence="1 6" id="KW-0479">Metal-binding</keyword>
<evidence type="ECO:0000313" key="7">
    <source>
        <dbReference type="EMBL" id="EFC38295.1"/>
    </source>
</evidence>
<dbReference type="InterPro" id="IPR001611">
    <property type="entry name" value="Leu-rich_rpt"/>
</dbReference>
<gene>
    <name evidence="7" type="ORF">NAEGRDRAFT_73957</name>
</gene>
<dbReference type="Pfam" id="PF00503">
    <property type="entry name" value="G-alpha"/>
    <property type="match status" value="1"/>
</dbReference>
<dbReference type="VEuPathDB" id="AmoebaDB:NAEGRDRAFT_73957"/>
<protein>
    <submittedName>
        <fullName evidence="7">Predicted protein</fullName>
    </submittedName>
</protein>
<dbReference type="PANTHER" id="PTHR10218">
    <property type="entry name" value="GTP-BINDING PROTEIN ALPHA SUBUNIT"/>
    <property type="match status" value="1"/>
</dbReference>